<gene>
    <name evidence="1" type="ORF">APK09_14</name>
</gene>
<evidence type="ECO:0000313" key="2">
    <source>
        <dbReference type="Proteomes" id="UP000828273"/>
    </source>
</evidence>
<proteinExistence type="predicted"/>
<dbReference type="EMBL" id="MZ868724">
    <property type="protein sequence ID" value="UAW09770.1"/>
    <property type="molecule type" value="Genomic_DNA"/>
</dbReference>
<evidence type="ECO:0000313" key="1">
    <source>
        <dbReference type="EMBL" id="UAW09770.1"/>
    </source>
</evidence>
<keyword evidence="2" id="KW-1185">Reference proteome</keyword>
<organism evidence="1 2">
    <name type="scientific">Acinetobacter phage APK09</name>
    <dbReference type="NCBI Taxonomy" id="2873387"/>
    <lineage>
        <taxon>Viruses</taxon>
        <taxon>Duplodnaviria</taxon>
        <taxon>Heunggongvirae</taxon>
        <taxon>Uroviricota</taxon>
        <taxon>Caudoviricetes</taxon>
        <taxon>Autographivirales</taxon>
        <taxon>Autoscriptoviridae</taxon>
        <taxon>Beijerinckvirinae</taxon>
        <taxon>Friunavirus</taxon>
        <taxon>Friunavirus APK09</taxon>
    </lineage>
</organism>
<accession>A0AAE8XLJ8</accession>
<protein>
    <submittedName>
        <fullName evidence="1">Uncharacterized protein</fullName>
    </submittedName>
</protein>
<reference evidence="1 2" key="1">
    <citation type="submission" date="2021-08" db="EMBL/GenBank/DDBJ databases">
        <authorList>
            <person name="Shneider M.M."/>
            <person name="Timoshina O.Y."/>
            <person name="Popova A.V."/>
            <person name="Mikhailova Y.V."/>
            <person name="Yanushevich Y.G."/>
            <person name="Shelenkov A.A."/>
            <person name="Miroshnikov K.A."/>
        </authorList>
    </citation>
    <scope>NUCLEOTIDE SEQUENCE [LARGE SCALE GENOMIC DNA]</scope>
</reference>
<dbReference type="Proteomes" id="UP000828273">
    <property type="component" value="Segment"/>
</dbReference>
<name>A0AAE8XLJ8_9CAUD</name>
<sequence>MVKLEDLQIGDAVVFTNDQSPLLKFISYSDLKRHGLGITGKVTELKSRDYDGVPIKVTWDTSPKFSTWLDADAISKKV</sequence>